<dbReference type="EMBL" id="RDQH01000339">
    <property type="protein sequence ID" value="RXH80330.1"/>
    <property type="molecule type" value="Genomic_DNA"/>
</dbReference>
<sequence>MLSTDYRLNSLQSAPSSSSSSISQLKSSSSASRLCKSALFALLPVASPLFSSMLPKSSISSHPRSSSSGIEGWLETIDTSLSLQESPPSVFPSDTPSNLDSALSPPSLLTDSLAATSTLSTSAPSLAAASQEAPFCFSNSTFPLEPTFESDPSPSSFPTSSSSSSSKSQLKSSSSPEIARFTSLALASSTSFSLCTL</sequence>
<proteinExistence type="predicted"/>
<evidence type="ECO:0000256" key="1">
    <source>
        <dbReference type="SAM" id="MobiDB-lite"/>
    </source>
</evidence>
<evidence type="ECO:0000313" key="2">
    <source>
        <dbReference type="EMBL" id="RXH80330.1"/>
    </source>
</evidence>
<evidence type="ECO:0000313" key="3">
    <source>
        <dbReference type="Proteomes" id="UP000290289"/>
    </source>
</evidence>
<dbReference type="Proteomes" id="UP000290289">
    <property type="component" value="Chromosome 13"/>
</dbReference>
<gene>
    <name evidence="2" type="ORF">DVH24_041477</name>
</gene>
<feature type="region of interest" description="Disordered" evidence="1">
    <location>
        <begin position="84"/>
        <end position="104"/>
    </location>
</feature>
<comment type="caution">
    <text evidence="2">The sequence shown here is derived from an EMBL/GenBank/DDBJ whole genome shotgun (WGS) entry which is preliminary data.</text>
</comment>
<feature type="region of interest" description="Disordered" evidence="1">
    <location>
        <begin position="1"/>
        <end position="24"/>
    </location>
</feature>
<feature type="compositionally biased region" description="Low complexity" evidence="1">
    <location>
        <begin position="150"/>
        <end position="176"/>
    </location>
</feature>
<accession>A0A498IAX6</accession>
<name>A0A498IAX6_MALDO</name>
<feature type="region of interest" description="Disordered" evidence="1">
    <location>
        <begin position="146"/>
        <end position="176"/>
    </location>
</feature>
<feature type="compositionally biased region" description="Polar residues" evidence="1">
    <location>
        <begin position="84"/>
        <end position="101"/>
    </location>
</feature>
<dbReference type="AlphaFoldDB" id="A0A498IAX6"/>
<keyword evidence="3" id="KW-1185">Reference proteome</keyword>
<feature type="compositionally biased region" description="Low complexity" evidence="1">
    <location>
        <begin position="10"/>
        <end position="24"/>
    </location>
</feature>
<reference evidence="2 3" key="1">
    <citation type="submission" date="2018-10" db="EMBL/GenBank/DDBJ databases">
        <title>A high-quality apple genome assembly.</title>
        <authorList>
            <person name="Hu J."/>
        </authorList>
    </citation>
    <scope>NUCLEOTIDE SEQUENCE [LARGE SCALE GENOMIC DNA]</scope>
    <source>
        <strain evidence="3">cv. HFTH1</strain>
        <tissue evidence="2">Young leaf</tissue>
    </source>
</reference>
<protein>
    <submittedName>
        <fullName evidence="2">Uncharacterized protein</fullName>
    </submittedName>
</protein>
<organism evidence="2 3">
    <name type="scientific">Malus domestica</name>
    <name type="common">Apple</name>
    <name type="synonym">Pyrus malus</name>
    <dbReference type="NCBI Taxonomy" id="3750"/>
    <lineage>
        <taxon>Eukaryota</taxon>
        <taxon>Viridiplantae</taxon>
        <taxon>Streptophyta</taxon>
        <taxon>Embryophyta</taxon>
        <taxon>Tracheophyta</taxon>
        <taxon>Spermatophyta</taxon>
        <taxon>Magnoliopsida</taxon>
        <taxon>eudicotyledons</taxon>
        <taxon>Gunneridae</taxon>
        <taxon>Pentapetalae</taxon>
        <taxon>rosids</taxon>
        <taxon>fabids</taxon>
        <taxon>Rosales</taxon>
        <taxon>Rosaceae</taxon>
        <taxon>Amygdaloideae</taxon>
        <taxon>Maleae</taxon>
        <taxon>Malus</taxon>
    </lineage>
</organism>